<feature type="domain" description="Beta-lactamase-related" evidence="5">
    <location>
        <begin position="33"/>
        <end position="351"/>
    </location>
</feature>
<proteinExistence type="predicted"/>
<protein>
    <recommendedName>
        <fullName evidence="5">Beta-lactamase-related domain-containing protein</fullName>
    </recommendedName>
</protein>
<sequence>MHKNIITRKINKLSLTAFLLIAWTSTAFADQIDDFLVKTMKEKNIPGLQLAIVKDHKIVKTAHYGLSNIQHQVQVTDNTPFPIFSMTKAFTGVAIMQLAAENKLAVSDKISKHLANLPKAWQDLTIRQLLSHTSGLPKILNGHGVDLIANGQPDPAWQKVLTLPMRFKTNTQFEYNQTGYILLGKIIDKLSGQPFVDHIQQNQLKEVPMPITLAAGFAHTQKIIPHQAQPYVTGASGKLENLQITFDPFFRTAAGMSATASELAQFILALQQEKLLTQQQLDTLWTPNILTNGKTAGFNDFENGYALGWQTISRNQHPAISASGGNANSMVIYPNDDLAIVVLTNKLGSLPINFIDEIAGFYFPEMKAENGWGMSKALFSLYQSIKAKGFTQAIAVAKQLQQKQGLTFDVAKINTLGYRYVFKKQLEKALEIFKLNVYLFPENANTYDSLGETYAALGNKKKAIENYQKVLELLPDNTHATKQLEMLMAQ</sequence>
<dbReference type="SMART" id="SM00028">
    <property type="entry name" value="TPR"/>
    <property type="match status" value="2"/>
</dbReference>
<dbReference type="Pfam" id="PF00144">
    <property type="entry name" value="Beta-lactamase"/>
    <property type="match status" value="1"/>
</dbReference>
<dbReference type="SUPFAM" id="SSF56601">
    <property type="entry name" value="beta-lactamase/transpeptidase-like"/>
    <property type="match status" value="1"/>
</dbReference>
<dbReference type="InterPro" id="IPR001466">
    <property type="entry name" value="Beta-lactam-related"/>
</dbReference>
<comment type="caution">
    <text evidence="6">The sequence shown here is derived from an EMBL/GenBank/DDBJ whole genome shotgun (WGS) entry which is preliminary data.</text>
</comment>
<evidence type="ECO:0000259" key="5">
    <source>
        <dbReference type="Pfam" id="PF00144"/>
    </source>
</evidence>
<dbReference type="Gene3D" id="3.40.710.10">
    <property type="entry name" value="DD-peptidase/beta-lactamase superfamily"/>
    <property type="match status" value="1"/>
</dbReference>
<dbReference type="SUPFAM" id="SSF48452">
    <property type="entry name" value="TPR-like"/>
    <property type="match status" value="1"/>
</dbReference>
<dbReference type="Gene3D" id="1.25.40.10">
    <property type="entry name" value="Tetratricopeptide repeat domain"/>
    <property type="match status" value="1"/>
</dbReference>
<dbReference type="InterPro" id="IPR050491">
    <property type="entry name" value="AmpC-like"/>
</dbReference>
<evidence type="ECO:0000256" key="4">
    <source>
        <dbReference type="SAM" id="SignalP"/>
    </source>
</evidence>
<feature type="signal peptide" evidence="4">
    <location>
        <begin position="1"/>
        <end position="29"/>
    </location>
</feature>
<accession>A0ABQ6GXS8</accession>
<evidence type="ECO:0000256" key="2">
    <source>
        <dbReference type="ARBA" id="ARBA00022803"/>
    </source>
</evidence>
<dbReference type="InterPro" id="IPR011990">
    <property type="entry name" value="TPR-like_helical_dom_sf"/>
</dbReference>
<keyword evidence="2 3" id="KW-0802">TPR repeat</keyword>
<dbReference type="Proteomes" id="UP001157186">
    <property type="component" value="Unassembled WGS sequence"/>
</dbReference>
<keyword evidence="1" id="KW-0677">Repeat</keyword>
<dbReference type="PROSITE" id="PS50005">
    <property type="entry name" value="TPR"/>
    <property type="match status" value="1"/>
</dbReference>
<dbReference type="InterPro" id="IPR013105">
    <property type="entry name" value="TPR_2"/>
</dbReference>
<keyword evidence="4" id="KW-0732">Signal</keyword>
<dbReference type="PROSITE" id="PS50293">
    <property type="entry name" value="TPR_REGION"/>
    <property type="match status" value="1"/>
</dbReference>
<dbReference type="EMBL" id="BSST01000001">
    <property type="protein sequence ID" value="GLX79441.1"/>
    <property type="molecule type" value="Genomic_DNA"/>
</dbReference>
<dbReference type="RefSeq" id="WP_284245353.1">
    <property type="nucleotide sequence ID" value="NZ_BSST01000001.1"/>
</dbReference>
<evidence type="ECO:0000313" key="7">
    <source>
        <dbReference type="Proteomes" id="UP001157186"/>
    </source>
</evidence>
<feature type="repeat" description="TPR" evidence="3">
    <location>
        <begin position="444"/>
        <end position="477"/>
    </location>
</feature>
<dbReference type="Pfam" id="PF07719">
    <property type="entry name" value="TPR_2"/>
    <property type="match status" value="1"/>
</dbReference>
<evidence type="ECO:0000256" key="3">
    <source>
        <dbReference type="PROSITE-ProRule" id="PRU00339"/>
    </source>
</evidence>
<dbReference type="PANTHER" id="PTHR46825:SF9">
    <property type="entry name" value="BETA-LACTAMASE-RELATED DOMAIN-CONTAINING PROTEIN"/>
    <property type="match status" value="1"/>
</dbReference>
<feature type="chain" id="PRO_5047046527" description="Beta-lactamase-related domain-containing protein" evidence="4">
    <location>
        <begin position="30"/>
        <end position="490"/>
    </location>
</feature>
<evidence type="ECO:0000256" key="1">
    <source>
        <dbReference type="ARBA" id="ARBA00022737"/>
    </source>
</evidence>
<name>A0ABQ6GXS8_9GAMM</name>
<organism evidence="6 7">
    <name type="scientific">Thalassotalea insulae</name>
    <dbReference type="NCBI Taxonomy" id="2056778"/>
    <lineage>
        <taxon>Bacteria</taxon>
        <taxon>Pseudomonadati</taxon>
        <taxon>Pseudomonadota</taxon>
        <taxon>Gammaproteobacteria</taxon>
        <taxon>Alteromonadales</taxon>
        <taxon>Colwelliaceae</taxon>
        <taxon>Thalassotalea</taxon>
    </lineage>
</organism>
<dbReference type="PANTHER" id="PTHR46825">
    <property type="entry name" value="D-ALANYL-D-ALANINE-CARBOXYPEPTIDASE/ENDOPEPTIDASE AMPH"/>
    <property type="match status" value="1"/>
</dbReference>
<reference evidence="6 7" key="1">
    <citation type="submission" date="2023-03" db="EMBL/GenBank/DDBJ databases">
        <title>Draft genome sequence of Thalassotalea insulae KCTC 62186T.</title>
        <authorList>
            <person name="Sawabe T."/>
        </authorList>
    </citation>
    <scope>NUCLEOTIDE SEQUENCE [LARGE SCALE GENOMIC DNA]</scope>
    <source>
        <strain evidence="6 7">KCTC 62186</strain>
    </source>
</reference>
<dbReference type="InterPro" id="IPR012338">
    <property type="entry name" value="Beta-lactam/transpept-like"/>
</dbReference>
<keyword evidence="7" id="KW-1185">Reference proteome</keyword>
<evidence type="ECO:0000313" key="6">
    <source>
        <dbReference type="EMBL" id="GLX79441.1"/>
    </source>
</evidence>
<gene>
    <name evidence="6" type="ORF">tinsulaeT_27810</name>
</gene>
<dbReference type="InterPro" id="IPR019734">
    <property type="entry name" value="TPR_rpt"/>
</dbReference>